<evidence type="ECO:0000259" key="2">
    <source>
        <dbReference type="Pfam" id="PF14870"/>
    </source>
</evidence>
<dbReference type="Proteomes" id="UP001415857">
    <property type="component" value="Unassembled WGS sequence"/>
</dbReference>
<evidence type="ECO:0000259" key="1">
    <source>
        <dbReference type="Pfam" id="PF12776"/>
    </source>
</evidence>
<comment type="caution">
    <text evidence="3">The sequence shown here is derived from an EMBL/GenBank/DDBJ whole genome shotgun (WGS) entry which is preliminary data.</text>
</comment>
<dbReference type="Pfam" id="PF12776">
    <property type="entry name" value="Myb_DNA-bind_3"/>
    <property type="match status" value="1"/>
</dbReference>
<sequence>MASVLAKGKGKASEVEKVKDKDKANWDTKAHDIWVDVFVAEVRAGNRTGTTFSRQGWKNLVANFNAATGRDYDRKQLKNRLDTVRKDWVLWEFLLGKETGLGWDSERQTVAADDEWWEKKIQMNPEVAKFRIKGLDHCHKLDEIYRLVTATGAKAWAPTSGELPPMYENCPTENDGQLVFLTDMVYIKATGEKSAEMVTDEGAIYVTSNRGYNWRAAVQETVSATLNR</sequence>
<dbReference type="PANTHER" id="PTHR31704:SF37">
    <property type="entry name" value="HEAT SHOCK PROTEIN"/>
    <property type="match status" value="1"/>
</dbReference>
<proteinExistence type="predicted"/>
<dbReference type="InterPro" id="IPR024752">
    <property type="entry name" value="Myb/SANT-like_dom"/>
</dbReference>
<keyword evidence="4" id="KW-1185">Reference proteome</keyword>
<feature type="domain" description="Myb/SANT-like" evidence="1">
    <location>
        <begin position="25"/>
        <end position="119"/>
    </location>
</feature>
<evidence type="ECO:0008006" key="5">
    <source>
        <dbReference type="Google" id="ProtNLM"/>
    </source>
</evidence>
<dbReference type="Pfam" id="PF14870">
    <property type="entry name" value="PSII_BNR"/>
    <property type="match status" value="1"/>
</dbReference>
<accession>A0AAP0R486</accession>
<dbReference type="PANTHER" id="PTHR31704">
    <property type="entry name" value="MYB/SANT-LIKE DNA-BINDING DOMAIN PROTEIN-RELATED"/>
    <property type="match status" value="1"/>
</dbReference>
<dbReference type="EMBL" id="JBBPBK010000334">
    <property type="protein sequence ID" value="KAK9265666.1"/>
    <property type="molecule type" value="Genomic_DNA"/>
</dbReference>
<protein>
    <recommendedName>
        <fullName evidence="5">Myb/SANT-like domain-containing protein</fullName>
    </recommendedName>
</protein>
<evidence type="ECO:0000313" key="3">
    <source>
        <dbReference type="EMBL" id="KAK9265666.1"/>
    </source>
</evidence>
<feature type="domain" description="Photosynthesis system II assembly factor Ycf48/Hcf136-like" evidence="2">
    <location>
        <begin position="185"/>
        <end position="226"/>
    </location>
</feature>
<name>A0AAP0R486_LIQFO</name>
<reference evidence="3 4" key="1">
    <citation type="journal article" date="2024" name="Plant J.">
        <title>Genome sequences and population genomics reveal climatic adaptation and genomic divergence between two closely related sweetgum species.</title>
        <authorList>
            <person name="Xu W.Q."/>
            <person name="Ren C.Q."/>
            <person name="Zhang X.Y."/>
            <person name="Comes H.P."/>
            <person name="Liu X.H."/>
            <person name="Li Y.G."/>
            <person name="Kettle C.J."/>
            <person name="Jalonen R."/>
            <person name="Gaisberger H."/>
            <person name="Ma Y.Z."/>
            <person name="Qiu Y.X."/>
        </authorList>
    </citation>
    <scope>NUCLEOTIDE SEQUENCE [LARGE SCALE GENOMIC DNA]</scope>
    <source>
        <strain evidence="3">Hangzhou</strain>
    </source>
</reference>
<gene>
    <name evidence="3" type="ORF">L1049_021570</name>
</gene>
<organism evidence="3 4">
    <name type="scientific">Liquidambar formosana</name>
    <name type="common">Formosan gum</name>
    <dbReference type="NCBI Taxonomy" id="63359"/>
    <lineage>
        <taxon>Eukaryota</taxon>
        <taxon>Viridiplantae</taxon>
        <taxon>Streptophyta</taxon>
        <taxon>Embryophyta</taxon>
        <taxon>Tracheophyta</taxon>
        <taxon>Spermatophyta</taxon>
        <taxon>Magnoliopsida</taxon>
        <taxon>eudicotyledons</taxon>
        <taxon>Gunneridae</taxon>
        <taxon>Pentapetalae</taxon>
        <taxon>Saxifragales</taxon>
        <taxon>Altingiaceae</taxon>
        <taxon>Liquidambar</taxon>
    </lineage>
</organism>
<dbReference type="AlphaFoldDB" id="A0AAP0R486"/>
<dbReference type="InterPro" id="IPR028203">
    <property type="entry name" value="PSII_CF48-like_dom"/>
</dbReference>
<evidence type="ECO:0000313" key="4">
    <source>
        <dbReference type="Proteomes" id="UP001415857"/>
    </source>
</evidence>